<accession>A0A3P5XR69</accession>
<organism evidence="2 3">
    <name type="scientific">Streptococcus canis</name>
    <dbReference type="NCBI Taxonomy" id="1329"/>
    <lineage>
        <taxon>Bacteria</taxon>
        <taxon>Bacillati</taxon>
        <taxon>Bacillota</taxon>
        <taxon>Bacilli</taxon>
        <taxon>Lactobacillales</taxon>
        <taxon>Streptococcaceae</taxon>
        <taxon>Streptococcus</taxon>
    </lineage>
</organism>
<name>A0A3P5XR69_STRCB</name>
<keyword evidence="3" id="KW-1185">Reference proteome</keyword>
<dbReference type="Proteomes" id="UP000280759">
    <property type="component" value="Unassembled WGS sequence"/>
</dbReference>
<keyword evidence="1" id="KW-0732">Signal</keyword>
<evidence type="ECO:0000313" key="2">
    <source>
        <dbReference type="EMBL" id="VDC43203.1"/>
    </source>
</evidence>
<gene>
    <name evidence="2" type="ORF">FMV2238Y02_16940</name>
</gene>
<evidence type="ECO:0000256" key="1">
    <source>
        <dbReference type="SAM" id="SignalP"/>
    </source>
</evidence>
<feature type="chain" id="PRO_5018201636" description="Bacteriocin" evidence="1">
    <location>
        <begin position="24"/>
        <end position="95"/>
    </location>
</feature>
<proteinExistence type="predicted"/>
<evidence type="ECO:0008006" key="4">
    <source>
        <dbReference type="Google" id="ProtNLM"/>
    </source>
</evidence>
<sequence precursor="true">MAKKRLFRVLVIALLPLSMGVSALTYGFSGGVTGHLWSGEVWARWTSKNDPKINNNVVVYASGSHVTKAYANRWASAYTSTGRKPSGNRAYWEYY</sequence>
<dbReference type="RefSeq" id="WP_065358853.1">
    <property type="nucleotide sequence ID" value="NZ_CP053792.1"/>
</dbReference>
<reference evidence="2 3" key="1">
    <citation type="submission" date="2018-10" db="EMBL/GenBank/DDBJ databases">
        <authorList>
            <consortium name="Molecular Microbiology and Infection Unit (UMMI)"/>
            <person name="Machado M."/>
        </authorList>
    </citation>
    <scope>NUCLEOTIDE SEQUENCE [LARGE SCALE GENOMIC DNA]</scope>
    <source>
        <strain evidence="2">FMV2238.02</strain>
    </source>
</reference>
<protein>
    <recommendedName>
        <fullName evidence="4">Bacteriocin</fullName>
    </recommendedName>
</protein>
<feature type="signal peptide" evidence="1">
    <location>
        <begin position="1"/>
        <end position="23"/>
    </location>
</feature>
<dbReference type="EMBL" id="UXEP01000027">
    <property type="protein sequence ID" value="VDC43203.1"/>
    <property type="molecule type" value="Genomic_DNA"/>
</dbReference>
<evidence type="ECO:0000313" key="3">
    <source>
        <dbReference type="Proteomes" id="UP000280759"/>
    </source>
</evidence>
<dbReference type="AlphaFoldDB" id="A0A3P5XR69"/>